<dbReference type="RefSeq" id="WP_009242074.1">
    <property type="nucleotide sequence ID" value="NZ_CP021365.1"/>
</dbReference>
<evidence type="ECO:0000313" key="2">
    <source>
        <dbReference type="EMBL" id="ART61609.1"/>
    </source>
</evidence>
<feature type="compositionally biased region" description="Basic and acidic residues" evidence="1">
    <location>
        <begin position="23"/>
        <end position="32"/>
    </location>
</feature>
<dbReference type="KEGG" id="acip:CBP36_21860"/>
<dbReference type="EMBL" id="CP021370">
    <property type="protein sequence ID" value="ART61609.1"/>
    <property type="molecule type" value="Genomic_DNA"/>
</dbReference>
<proteinExistence type="predicted"/>
<gene>
    <name evidence="2" type="ORF">CBP36_21860</name>
</gene>
<dbReference type="AlphaFoldDB" id="A0A240UKR2"/>
<name>A0A240UKR2_9BURK</name>
<keyword evidence="2" id="KW-0614">Plasmid</keyword>
<dbReference type="Proteomes" id="UP000194440">
    <property type="component" value="Plasmid pACP4.4"/>
</dbReference>
<protein>
    <recommendedName>
        <fullName evidence="4">Toxin-antitoxin system HicB family antitoxin</fullName>
    </recommendedName>
</protein>
<geneLocation type="plasmid" evidence="2 3">
    <name>pACP4.4</name>
</geneLocation>
<sequence length="70" mass="8170">MTDPKDAEMSADGQGTKRRRTRNYGDRRTVSLRMDPELHERMMDLCDDLKIPANTYISGLIETDLKKRKK</sequence>
<evidence type="ECO:0000313" key="3">
    <source>
        <dbReference type="Proteomes" id="UP000194440"/>
    </source>
</evidence>
<evidence type="ECO:0000256" key="1">
    <source>
        <dbReference type="SAM" id="MobiDB-lite"/>
    </source>
</evidence>
<reference evidence="2" key="1">
    <citation type="submission" date="2017-05" db="EMBL/GenBank/DDBJ databases">
        <title>Polyphasic characterization of four soil-derived phenanthrene-degrading Acidovorax strains and proposal of Acidovorax phenanthrenivorans sp. nov.</title>
        <authorList>
            <person name="Singleton D."/>
            <person name="Lee J."/>
            <person name="Dickey A.N."/>
            <person name="Stroud A."/>
            <person name="Scholl E.H."/>
            <person name="Wright F.A."/>
            <person name="Aitken M.D."/>
        </authorList>
    </citation>
    <scope>NUCLEOTIDE SEQUENCE</scope>
    <source>
        <strain evidence="2">P4</strain>
        <plasmid evidence="2">pACP4.4</plasmid>
    </source>
</reference>
<feature type="region of interest" description="Disordered" evidence="1">
    <location>
        <begin position="1"/>
        <end position="32"/>
    </location>
</feature>
<dbReference type="OrthoDB" id="8911875at2"/>
<dbReference type="KEGG" id="acis:CBP35_20980"/>
<dbReference type="GeneID" id="61391572"/>
<evidence type="ECO:0008006" key="4">
    <source>
        <dbReference type="Google" id="ProtNLM"/>
    </source>
</evidence>
<accession>A0A240UKR2</accession>
<organism evidence="2 3">
    <name type="scientific">Acidovorax carolinensis</name>
    <dbReference type="NCBI Taxonomy" id="553814"/>
    <lineage>
        <taxon>Bacteria</taxon>
        <taxon>Pseudomonadati</taxon>
        <taxon>Pseudomonadota</taxon>
        <taxon>Betaproteobacteria</taxon>
        <taxon>Burkholderiales</taxon>
        <taxon>Comamonadaceae</taxon>
        <taxon>Acidovorax</taxon>
    </lineage>
</organism>
<keyword evidence="3" id="KW-1185">Reference proteome</keyword>